<accession>A0A2P4QQQ0</accession>
<gene>
    <name evidence="1" type="ORF">GLOIN_2v1522825</name>
</gene>
<protein>
    <submittedName>
        <fullName evidence="1">Uncharacterized protein</fullName>
    </submittedName>
</protein>
<organism evidence="1 2">
    <name type="scientific">Rhizophagus irregularis (strain DAOM 181602 / DAOM 197198 / MUCL 43194)</name>
    <name type="common">Arbuscular mycorrhizal fungus</name>
    <name type="synonym">Glomus intraradices</name>
    <dbReference type="NCBI Taxonomy" id="747089"/>
    <lineage>
        <taxon>Eukaryota</taxon>
        <taxon>Fungi</taxon>
        <taxon>Fungi incertae sedis</taxon>
        <taxon>Mucoromycota</taxon>
        <taxon>Glomeromycotina</taxon>
        <taxon>Glomeromycetes</taxon>
        <taxon>Glomerales</taxon>
        <taxon>Glomeraceae</taxon>
        <taxon>Rhizophagus</taxon>
    </lineage>
</organism>
<keyword evidence="2" id="KW-1185">Reference proteome</keyword>
<evidence type="ECO:0000313" key="1">
    <source>
        <dbReference type="EMBL" id="POG79987.1"/>
    </source>
</evidence>
<reference evidence="1 2" key="1">
    <citation type="journal article" date="2013" name="Proc. Natl. Acad. Sci. U.S.A.">
        <title>Genome of an arbuscular mycorrhizal fungus provides insight into the oldest plant symbiosis.</title>
        <authorList>
            <person name="Tisserant E."/>
            <person name="Malbreil M."/>
            <person name="Kuo A."/>
            <person name="Kohler A."/>
            <person name="Symeonidi A."/>
            <person name="Balestrini R."/>
            <person name="Charron P."/>
            <person name="Duensing N."/>
            <person name="Frei Dit Frey N."/>
            <person name="Gianinazzi-Pearson V."/>
            <person name="Gilbert L.B."/>
            <person name="Handa Y."/>
            <person name="Herr J.R."/>
            <person name="Hijri M."/>
            <person name="Koul R."/>
            <person name="Kawaguchi M."/>
            <person name="Krajinski F."/>
            <person name="Lammers P.J."/>
            <person name="Masclaux F.G."/>
            <person name="Murat C."/>
            <person name="Morin E."/>
            <person name="Ndikumana S."/>
            <person name="Pagni M."/>
            <person name="Petitpierre D."/>
            <person name="Requena N."/>
            <person name="Rosikiewicz P."/>
            <person name="Riley R."/>
            <person name="Saito K."/>
            <person name="San Clemente H."/>
            <person name="Shapiro H."/>
            <person name="van Tuinen D."/>
            <person name="Becard G."/>
            <person name="Bonfante P."/>
            <person name="Paszkowski U."/>
            <person name="Shachar-Hill Y.Y."/>
            <person name="Tuskan G.A."/>
            <person name="Young P.W."/>
            <person name="Sanders I.R."/>
            <person name="Henrissat B."/>
            <person name="Rensing S.A."/>
            <person name="Grigoriev I.V."/>
            <person name="Corradi N."/>
            <person name="Roux C."/>
            <person name="Martin F."/>
        </authorList>
    </citation>
    <scope>NUCLEOTIDE SEQUENCE [LARGE SCALE GENOMIC DNA]</scope>
    <source>
        <strain evidence="1 2">DAOM 197198</strain>
    </source>
</reference>
<evidence type="ECO:0000313" key="2">
    <source>
        <dbReference type="Proteomes" id="UP000018888"/>
    </source>
</evidence>
<sequence>MLTAHLFFKEILNTFNKYTYLLNNRCSFTELYFLKKINLIYFYYYTRICQDSWARVDKYKIRNSTRICQDSWARVDKYKLKILRAYVKILTCRKHIFYNDLKTLYYKLN</sequence>
<reference evidence="1 2" key="2">
    <citation type="journal article" date="2018" name="New Phytol.">
        <title>High intraspecific genome diversity in the model arbuscular mycorrhizal symbiont Rhizophagus irregularis.</title>
        <authorList>
            <person name="Chen E.C.H."/>
            <person name="Morin E."/>
            <person name="Beaudet D."/>
            <person name="Noel J."/>
            <person name="Yildirir G."/>
            <person name="Ndikumana S."/>
            <person name="Charron P."/>
            <person name="St-Onge C."/>
            <person name="Giorgi J."/>
            <person name="Kruger M."/>
            <person name="Marton T."/>
            <person name="Ropars J."/>
            <person name="Grigoriev I.V."/>
            <person name="Hainaut M."/>
            <person name="Henrissat B."/>
            <person name="Roux C."/>
            <person name="Martin F."/>
            <person name="Corradi N."/>
        </authorList>
    </citation>
    <scope>NUCLEOTIDE SEQUENCE [LARGE SCALE GENOMIC DNA]</scope>
    <source>
        <strain evidence="1 2">DAOM 197198</strain>
    </source>
</reference>
<dbReference type="AlphaFoldDB" id="A0A2P4QQQ0"/>
<comment type="caution">
    <text evidence="1">The sequence shown here is derived from an EMBL/GenBank/DDBJ whole genome shotgun (WGS) entry which is preliminary data.</text>
</comment>
<name>A0A2P4QQQ0_RHIID</name>
<proteinExistence type="predicted"/>
<dbReference type="VEuPathDB" id="FungiDB:RhiirFUN_012866"/>
<dbReference type="Proteomes" id="UP000018888">
    <property type="component" value="Unassembled WGS sequence"/>
</dbReference>
<dbReference type="EMBL" id="AUPC02000021">
    <property type="protein sequence ID" value="POG79987.1"/>
    <property type="molecule type" value="Genomic_DNA"/>
</dbReference>